<keyword evidence="5" id="KW-1185">Reference proteome</keyword>
<dbReference type="Gene3D" id="2.40.128.130">
    <property type="entry name" value="Autotransporter beta-domain"/>
    <property type="match status" value="1"/>
</dbReference>
<proteinExistence type="predicted"/>
<sequence length="428" mass="46197">MNTNQLKLTSLLALAATMPVFSQDVLQRFDPCDDHYDHYDFNTLIGPSEWEIEYERDYVCEVGPESGVTTATANRMAGLTATRVNTRDVGDRLFRKRAGVPNHSTTTTTPAPAPVSAKGGMAKGGMAKEPIVVTTPAKWEIYGGLFGYTEDSDPQFVLIRPAVPPGQTAPPPAPIQVLTAGDTEFNLWGGHVGIERRINNNFSFGLAFSGSEGEAESSIFGTRLSTTDVTSLSLIPYISYYRDNAVFGADYWADLMYAYTDQSYDIQRNNFGLLAGGSPDGSTHTVDFNTGLTFRGTRISHGPYAGIRWIDGEIDGYQEFGPGGGALFPSQDIESLATTLGYSVSGNFAGGGGTWVPQLRAAWEHEFEDNTGNVFGFPLGTVDEDLAVLGAGIGYYANSGWNAVLDYEARLGSEVQGHYVGLKVGKEF</sequence>
<dbReference type="PROSITE" id="PS51208">
    <property type="entry name" value="AUTOTRANSPORTER"/>
    <property type="match status" value="1"/>
</dbReference>
<evidence type="ECO:0000313" key="4">
    <source>
        <dbReference type="EMBL" id="MBK1827233.1"/>
    </source>
</evidence>
<feature type="chain" id="PRO_5037274061" evidence="2">
    <location>
        <begin position="23"/>
        <end position="428"/>
    </location>
</feature>
<keyword evidence="2" id="KW-0732">Signal</keyword>
<reference evidence="4" key="1">
    <citation type="submission" date="2021-01" db="EMBL/GenBank/DDBJ databases">
        <title>Modified the classification status of verrucomicrobia.</title>
        <authorList>
            <person name="Feng X."/>
        </authorList>
    </citation>
    <scope>NUCLEOTIDE SEQUENCE</scope>
    <source>
        <strain evidence="4">KCTC 22201</strain>
    </source>
</reference>
<dbReference type="SUPFAM" id="SSF103515">
    <property type="entry name" value="Autotransporter"/>
    <property type="match status" value="1"/>
</dbReference>
<dbReference type="InterPro" id="IPR005546">
    <property type="entry name" value="Autotransporte_beta"/>
</dbReference>
<name>A0A934RCJ4_9BACT</name>
<feature type="region of interest" description="Disordered" evidence="1">
    <location>
        <begin position="99"/>
        <end position="122"/>
    </location>
</feature>
<dbReference type="InterPro" id="IPR036709">
    <property type="entry name" value="Autotransporte_beta_dom_sf"/>
</dbReference>
<accession>A0A934RCJ4</accession>
<evidence type="ECO:0000313" key="5">
    <source>
        <dbReference type="Proteomes" id="UP000658278"/>
    </source>
</evidence>
<feature type="signal peptide" evidence="2">
    <location>
        <begin position="1"/>
        <end position="22"/>
    </location>
</feature>
<comment type="caution">
    <text evidence="4">The sequence shown here is derived from an EMBL/GenBank/DDBJ whole genome shotgun (WGS) entry which is preliminary data.</text>
</comment>
<evidence type="ECO:0000259" key="3">
    <source>
        <dbReference type="PROSITE" id="PS51208"/>
    </source>
</evidence>
<dbReference type="Pfam" id="PF03797">
    <property type="entry name" value="Autotransporter"/>
    <property type="match status" value="1"/>
</dbReference>
<gene>
    <name evidence="4" type="ORF">JIN81_09380</name>
</gene>
<dbReference type="SMART" id="SM00869">
    <property type="entry name" value="Autotransporter"/>
    <property type="match status" value="1"/>
</dbReference>
<protein>
    <submittedName>
        <fullName evidence="4">Autotransporter outer membrane beta-barrel domain-containing protein</fullName>
    </submittedName>
</protein>
<dbReference type="AlphaFoldDB" id="A0A934RCJ4"/>
<dbReference type="Proteomes" id="UP000658278">
    <property type="component" value="Unassembled WGS sequence"/>
</dbReference>
<dbReference type="EMBL" id="JAENII010000006">
    <property type="protein sequence ID" value="MBK1827233.1"/>
    <property type="molecule type" value="Genomic_DNA"/>
</dbReference>
<evidence type="ECO:0000256" key="2">
    <source>
        <dbReference type="SAM" id="SignalP"/>
    </source>
</evidence>
<evidence type="ECO:0000256" key="1">
    <source>
        <dbReference type="SAM" id="MobiDB-lite"/>
    </source>
</evidence>
<dbReference type="RefSeq" id="WP_200278684.1">
    <property type="nucleotide sequence ID" value="NZ_JAENII010000006.1"/>
</dbReference>
<organism evidence="4 5">
    <name type="scientific">Haloferula rosea</name>
    <dbReference type="NCBI Taxonomy" id="490093"/>
    <lineage>
        <taxon>Bacteria</taxon>
        <taxon>Pseudomonadati</taxon>
        <taxon>Verrucomicrobiota</taxon>
        <taxon>Verrucomicrobiia</taxon>
        <taxon>Verrucomicrobiales</taxon>
        <taxon>Verrucomicrobiaceae</taxon>
        <taxon>Haloferula</taxon>
    </lineage>
</organism>
<feature type="domain" description="Autotransporter" evidence="3">
    <location>
        <begin position="134"/>
        <end position="428"/>
    </location>
</feature>